<dbReference type="HOGENOM" id="CLU_010289_1_0_10"/>
<dbReference type="InterPro" id="IPR030662">
    <property type="entry name" value="DPH6/MJ0570"/>
</dbReference>
<reference evidence="2 3" key="1">
    <citation type="journal article" date="2011" name="J. Bacteriol.">
        <title>Genome sequence of the algicidal bacterium Kordia algicida OT-1.</title>
        <authorList>
            <person name="Lee H.S."/>
            <person name="Kang S.G."/>
            <person name="Kwon K.K."/>
            <person name="Lee J.H."/>
            <person name="Kim S.J."/>
        </authorList>
    </citation>
    <scope>NUCLEOTIDE SEQUENCE [LARGE SCALE GENOMIC DNA]</scope>
    <source>
        <strain evidence="2 3">OT-1</strain>
    </source>
</reference>
<dbReference type="InterPro" id="IPR002761">
    <property type="entry name" value="Diphthami_syn_dom"/>
</dbReference>
<dbReference type="EMBL" id="ABIB01000001">
    <property type="protein sequence ID" value="EDP98507.1"/>
    <property type="molecule type" value="Genomic_DNA"/>
</dbReference>
<keyword evidence="3" id="KW-1185">Reference proteome</keyword>
<dbReference type="eggNOG" id="COG2102">
    <property type="taxonomic scope" value="Bacteria"/>
</dbReference>
<evidence type="ECO:0000313" key="2">
    <source>
        <dbReference type="EMBL" id="EDP98507.1"/>
    </source>
</evidence>
<dbReference type="GO" id="GO:0017183">
    <property type="term" value="P:protein histidyl modification to diphthamide"/>
    <property type="evidence" value="ECO:0007669"/>
    <property type="project" value="TreeGrafter"/>
</dbReference>
<dbReference type="SUPFAM" id="SSF52402">
    <property type="entry name" value="Adenine nucleotide alpha hydrolases-like"/>
    <property type="match status" value="1"/>
</dbReference>
<protein>
    <recommendedName>
        <fullName evidence="1">Diphthamide synthase domain-containing protein</fullName>
    </recommendedName>
</protein>
<organism evidence="2 3">
    <name type="scientific">Kordia algicida OT-1</name>
    <dbReference type="NCBI Taxonomy" id="391587"/>
    <lineage>
        <taxon>Bacteria</taxon>
        <taxon>Pseudomonadati</taxon>
        <taxon>Bacteroidota</taxon>
        <taxon>Flavobacteriia</taxon>
        <taxon>Flavobacteriales</taxon>
        <taxon>Flavobacteriaceae</taxon>
        <taxon>Kordia</taxon>
    </lineage>
</organism>
<accession>A9DL88</accession>
<comment type="caution">
    <text evidence="2">The sequence shown here is derived from an EMBL/GenBank/DDBJ whole genome shotgun (WGS) entry which is preliminary data.</text>
</comment>
<dbReference type="CDD" id="cd01994">
    <property type="entry name" value="AANH_PF0828-like"/>
    <property type="match status" value="1"/>
</dbReference>
<name>A9DL88_9FLAO</name>
<dbReference type="Pfam" id="PF01902">
    <property type="entry name" value="Diphthami_syn_2"/>
    <property type="match status" value="1"/>
</dbReference>
<proteinExistence type="predicted"/>
<dbReference type="RefSeq" id="WP_007095518.1">
    <property type="nucleotide sequence ID" value="NZ_CP142125.1"/>
</dbReference>
<dbReference type="STRING" id="391587.KAOT1_14857"/>
<dbReference type="Gene3D" id="3.40.50.620">
    <property type="entry name" value="HUPs"/>
    <property type="match status" value="1"/>
</dbReference>
<dbReference type="InterPro" id="IPR014729">
    <property type="entry name" value="Rossmann-like_a/b/a_fold"/>
</dbReference>
<dbReference type="AlphaFoldDB" id="A9DL88"/>
<dbReference type="PANTHER" id="PTHR12196">
    <property type="entry name" value="DOMAIN OF UNKNOWN FUNCTION 71 DUF71 -CONTAINING PROTEIN"/>
    <property type="match status" value="1"/>
</dbReference>
<gene>
    <name evidence="2" type="ORF">KAOT1_14857</name>
</gene>
<dbReference type="GO" id="GO:0017178">
    <property type="term" value="F:diphthine-ammonia ligase activity"/>
    <property type="evidence" value="ECO:0007669"/>
    <property type="project" value="TreeGrafter"/>
</dbReference>
<evidence type="ECO:0000313" key="3">
    <source>
        <dbReference type="Proteomes" id="UP000002945"/>
    </source>
</evidence>
<dbReference type="Proteomes" id="UP000002945">
    <property type="component" value="Unassembled WGS sequence"/>
</dbReference>
<evidence type="ECO:0000259" key="1">
    <source>
        <dbReference type="Pfam" id="PF01902"/>
    </source>
</evidence>
<dbReference type="NCBIfam" id="TIGR00290">
    <property type="entry name" value="MJ0570_dom"/>
    <property type="match status" value="1"/>
</dbReference>
<dbReference type="PANTHER" id="PTHR12196:SF2">
    <property type="entry name" value="DIPHTHINE--AMMONIA LIGASE"/>
    <property type="match status" value="1"/>
</dbReference>
<dbReference type="Gene3D" id="3.90.1490.10">
    <property type="entry name" value="putative n-type atp pyrophosphatase, domain 2"/>
    <property type="match status" value="1"/>
</dbReference>
<feature type="domain" description="Diphthamide synthase" evidence="1">
    <location>
        <begin position="1"/>
        <end position="203"/>
    </location>
</feature>
<sequence length="213" mass="23736">MKLLCSWSGGKDSCYALMQMQERPIVLLNALNENGEISRSHGLTKALLRAQADALGASIHFIAATWSDYTEKFINKLRMLTNQYELTDVVFGDIDIESHREWEEKVCNAAKINCNLPLWQQDRSALVTEMVAAGIVAMIVSCNDHLGQDFLGRIINKETIELLEAKGVDVCGENGEFHTVVIDCPLFKNPIDVVQGKKLHNGTGYHFLELSLA</sequence>